<dbReference type="EMBL" id="JADOGI010000046">
    <property type="protein sequence ID" value="MBF8187510.1"/>
    <property type="molecule type" value="Genomic_DNA"/>
</dbReference>
<protein>
    <submittedName>
        <fullName evidence="3">Uncharacterized protein</fullName>
    </submittedName>
</protein>
<feature type="chain" id="PRO_5036974557" evidence="2">
    <location>
        <begin position="27"/>
        <end position="65"/>
    </location>
</feature>
<gene>
    <name evidence="3" type="ORF">ITP53_17565</name>
</gene>
<evidence type="ECO:0000313" key="4">
    <source>
        <dbReference type="Proteomes" id="UP000605361"/>
    </source>
</evidence>
<proteinExistence type="predicted"/>
<reference evidence="3" key="1">
    <citation type="submission" date="2020-11" db="EMBL/GenBank/DDBJ databases">
        <title>Whole-genome analyses of Nonomuraea sp. K274.</title>
        <authorList>
            <person name="Veyisoglu A."/>
        </authorList>
    </citation>
    <scope>NUCLEOTIDE SEQUENCE</scope>
    <source>
        <strain evidence="3">K274</strain>
    </source>
</reference>
<organism evidence="3 4">
    <name type="scientific">Nonomuraea cypriaca</name>
    <dbReference type="NCBI Taxonomy" id="1187855"/>
    <lineage>
        <taxon>Bacteria</taxon>
        <taxon>Bacillati</taxon>
        <taxon>Actinomycetota</taxon>
        <taxon>Actinomycetes</taxon>
        <taxon>Streptosporangiales</taxon>
        <taxon>Streptosporangiaceae</taxon>
        <taxon>Nonomuraea</taxon>
    </lineage>
</organism>
<dbReference type="RefSeq" id="WP_195896469.1">
    <property type="nucleotide sequence ID" value="NZ_JADOGI010000046.1"/>
</dbReference>
<evidence type="ECO:0000313" key="3">
    <source>
        <dbReference type="EMBL" id="MBF8187510.1"/>
    </source>
</evidence>
<keyword evidence="4" id="KW-1185">Reference proteome</keyword>
<feature type="compositionally biased region" description="Basic and acidic residues" evidence="1">
    <location>
        <begin position="52"/>
        <end position="65"/>
    </location>
</feature>
<evidence type="ECO:0000256" key="2">
    <source>
        <dbReference type="SAM" id="SignalP"/>
    </source>
</evidence>
<comment type="caution">
    <text evidence="3">The sequence shown here is derived from an EMBL/GenBank/DDBJ whole genome shotgun (WGS) entry which is preliminary data.</text>
</comment>
<feature type="signal peptide" evidence="2">
    <location>
        <begin position="1"/>
        <end position="26"/>
    </location>
</feature>
<sequence>MRHITWPFIIAVMAGGLLAFANPASSDVQHNTAHSSTQNPGGKILSPLTGAHADDDHGAHADDDH</sequence>
<dbReference type="AlphaFoldDB" id="A0A931ACH0"/>
<dbReference type="Proteomes" id="UP000605361">
    <property type="component" value="Unassembled WGS sequence"/>
</dbReference>
<name>A0A931ACH0_9ACTN</name>
<evidence type="ECO:0000256" key="1">
    <source>
        <dbReference type="SAM" id="MobiDB-lite"/>
    </source>
</evidence>
<keyword evidence="2" id="KW-0732">Signal</keyword>
<feature type="region of interest" description="Disordered" evidence="1">
    <location>
        <begin position="26"/>
        <end position="65"/>
    </location>
</feature>
<feature type="compositionally biased region" description="Polar residues" evidence="1">
    <location>
        <begin position="26"/>
        <end position="40"/>
    </location>
</feature>
<accession>A0A931ACH0</accession>